<accession>A0A2P9DBT7</accession>
<dbReference type="VEuPathDB" id="PlasmoDB:PRG01_0818000"/>
<dbReference type="EMBL" id="LT969571">
    <property type="protein sequence ID" value="SOV78494.1"/>
    <property type="molecule type" value="Genomic_DNA"/>
</dbReference>
<gene>
    <name evidence="2" type="ORF">PRG01_0818000</name>
</gene>
<protein>
    <submittedName>
        <fullName evidence="2">RAP protein, putative</fullName>
    </submittedName>
</protein>
<name>A0A2P9DBT7_PLARE</name>
<dbReference type="OrthoDB" id="385235at2759"/>
<organism evidence="2 3">
    <name type="scientific">Plasmodium reichenowi</name>
    <dbReference type="NCBI Taxonomy" id="5854"/>
    <lineage>
        <taxon>Eukaryota</taxon>
        <taxon>Sar</taxon>
        <taxon>Alveolata</taxon>
        <taxon>Apicomplexa</taxon>
        <taxon>Aconoidasida</taxon>
        <taxon>Haemosporida</taxon>
        <taxon>Plasmodiidae</taxon>
        <taxon>Plasmodium</taxon>
        <taxon>Plasmodium (Laverania)</taxon>
    </lineage>
</organism>
<reference evidence="2 3" key="1">
    <citation type="submission" date="2016-09" db="EMBL/GenBank/DDBJ databases">
        <authorList>
            <consortium name="Pathogen Informatics"/>
        </authorList>
    </citation>
    <scope>NUCLEOTIDE SEQUENCE [LARGE SCALE GENOMIC DNA]</scope>
</reference>
<dbReference type="InterPro" id="IPR058917">
    <property type="entry name" value="RESC6_dom"/>
</dbReference>
<dbReference type="SMART" id="SM00952">
    <property type="entry name" value="RAP"/>
    <property type="match status" value="1"/>
</dbReference>
<dbReference type="Proteomes" id="UP000240500">
    <property type="component" value="Chromosome 8"/>
</dbReference>
<proteinExistence type="predicted"/>
<sequence>MFHFNNNCIILNSFKKFIRTGKYKDRVFNYKEIFFEKKKKLEEKKEEKNEEDINILKLIHIEDFKICKPKKKSFNKKKIIDKEEEKKEWAPRIIGRKDDIKNEERNKHLKLNESNINKEKENYINVGTSHSYNFNKMNSRSTNICDNYINNNYKNSKKNIIYLTNFTVTNSFINKKYYIIKKQKKNSDVEEDEFMLYEKRSLELLNKIKLKNEQNEDGNRIVSNIEKNELYENMNGSFNYIDNDNHSDKKVHLLNSLTFENKDKIIKKIYKSSINHVRDENLWKKYVQNVFIISSYLDCPDIVILFWCFSKIGYRDNRLVNLLCSIVLKKINELSPCAIALLLNSFKKLEIKKYDTIELLTNQFCFHLSNCTYQDIALVSNSLSFFYIYHKNYWKKCILKLQNNSYITCSLHLCLILSAFARLDIREGNILLSFSKVAKRLVPDMSPNNLALVIHSFAKLKFVHPKFFNYLFQHVHKYLDKQLQIIYKVEEKITEGSNNNNNNINNNNINNNNINNNNINNNNINNNNINNNNINNNNINNNNINNNNINNNNINNNNINNNNINNNYDEDALYSKKNKIVIKHCDNNRSNVIINDNVQDKKELNKLHESLSGIKNVEEDEYLKNIMINNNYNAEENFKIIENKKKSNFNKEETAKHTPVVEHNNKNEISESNNVNHNIKTNNSYINKFSKLNDNKKKVFDLQSLVLLLYSSTCLITCTEQMTLKLIYLIMPHKDHLGDHKIDKLKYVSDYIQNLFPSTFETFPKDVKDFFCYIDTYEIKKKKLKYSARWINELSRILTKMNVDHIRNVYINNICTDIMLTSTNVIIKCLGPYSYYINSLVTTSISDLKLKILESKKYKVINLSYHDWNKLNDYEEKIKFLYSFGRHAANIFFINNKQESINEQRNNQSISESQVNQNEKGVEDIDIKLKMDYPHNMKNQNIKSHSQSSIEFDEKIQMDENFSSDDEDEILNFLEKQKGTMDINRNDYNDDIEKIKNYLSFPGASNGHNA</sequence>
<dbReference type="Pfam" id="PF26188">
    <property type="entry name" value="RESC6"/>
    <property type="match status" value="1"/>
</dbReference>
<dbReference type="PROSITE" id="PS51286">
    <property type="entry name" value="RAP"/>
    <property type="match status" value="1"/>
</dbReference>
<evidence type="ECO:0000259" key="1">
    <source>
        <dbReference type="PROSITE" id="PS51286"/>
    </source>
</evidence>
<dbReference type="InterPro" id="IPR013584">
    <property type="entry name" value="RAP"/>
</dbReference>
<dbReference type="VEuPathDB" id="PlasmoDB:PRCDC_0814400"/>
<dbReference type="Pfam" id="PF08373">
    <property type="entry name" value="RAP"/>
    <property type="match status" value="1"/>
</dbReference>
<evidence type="ECO:0000313" key="3">
    <source>
        <dbReference type="Proteomes" id="UP000240500"/>
    </source>
</evidence>
<evidence type="ECO:0000313" key="2">
    <source>
        <dbReference type="EMBL" id="SOV78494.1"/>
    </source>
</evidence>
<dbReference type="AlphaFoldDB" id="A0A2P9DBT7"/>
<feature type="domain" description="RAP" evidence="1">
    <location>
        <begin position="825"/>
        <end position="883"/>
    </location>
</feature>